<protein>
    <submittedName>
        <fullName evidence="2">Uncharacterized protein</fullName>
    </submittedName>
</protein>
<sequence>MRLWPGMPFWAIGMPEKTLSGSPNKPPPGKLLQQLQVWDPALTAHRISEDDSESASSMPRIIMLSAVEGTAARRCLHWSLPMMMPILRPKEKRGHFTPDVLGAPCVETPHARNQIATAILWQSSIDKGLLDEDKVHKTLGYEIDQDANGRASDGLTDEERMERIRKLSAPGSGHPYNAQEPQDEEEEEGKPAKKESSLRAKFGFAPRRPSNAKALEQSMTPGDPATYNAIGYVASTTVMFPYFADVWL</sequence>
<dbReference type="GeneID" id="83203828"/>
<organism evidence="2 3">
    <name type="scientific">Penicillium chermesinum</name>
    <dbReference type="NCBI Taxonomy" id="63820"/>
    <lineage>
        <taxon>Eukaryota</taxon>
        <taxon>Fungi</taxon>
        <taxon>Dikarya</taxon>
        <taxon>Ascomycota</taxon>
        <taxon>Pezizomycotina</taxon>
        <taxon>Eurotiomycetes</taxon>
        <taxon>Eurotiomycetidae</taxon>
        <taxon>Eurotiales</taxon>
        <taxon>Aspergillaceae</taxon>
        <taxon>Penicillium</taxon>
    </lineage>
</organism>
<dbReference type="RefSeq" id="XP_058329415.1">
    <property type="nucleotide sequence ID" value="XM_058476525.1"/>
</dbReference>
<proteinExistence type="predicted"/>
<feature type="compositionally biased region" description="Basic and acidic residues" evidence="1">
    <location>
        <begin position="189"/>
        <end position="198"/>
    </location>
</feature>
<dbReference type="EMBL" id="JAPQKS010000005">
    <property type="protein sequence ID" value="KAJ5226004.1"/>
    <property type="molecule type" value="Genomic_DNA"/>
</dbReference>
<dbReference type="AlphaFoldDB" id="A0A9W9NTT6"/>
<dbReference type="Proteomes" id="UP001150941">
    <property type="component" value="Unassembled WGS sequence"/>
</dbReference>
<name>A0A9W9NTT6_9EURO</name>
<evidence type="ECO:0000313" key="3">
    <source>
        <dbReference type="Proteomes" id="UP001150941"/>
    </source>
</evidence>
<accession>A0A9W9NTT6</accession>
<gene>
    <name evidence="2" type="ORF">N7468_007229</name>
</gene>
<reference evidence="2" key="1">
    <citation type="submission" date="2022-11" db="EMBL/GenBank/DDBJ databases">
        <authorList>
            <person name="Petersen C."/>
        </authorList>
    </citation>
    <scope>NUCLEOTIDE SEQUENCE</scope>
    <source>
        <strain evidence="2">IBT 19713</strain>
    </source>
</reference>
<comment type="caution">
    <text evidence="2">The sequence shown here is derived from an EMBL/GenBank/DDBJ whole genome shotgun (WGS) entry which is preliminary data.</text>
</comment>
<evidence type="ECO:0000313" key="2">
    <source>
        <dbReference type="EMBL" id="KAJ5226004.1"/>
    </source>
</evidence>
<evidence type="ECO:0000256" key="1">
    <source>
        <dbReference type="SAM" id="MobiDB-lite"/>
    </source>
</evidence>
<feature type="region of interest" description="Disordered" evidence="1">
    <location>
        <begin position="166"/>
        <end position="222"/>
    </location>
</feature>
<keyword evidence="3" id="KW-1185">Reference proteome</keyword>
<reference evidence="2" key="2">
    <citation type="journal article" date="2023" name="IMA Fungus">
        <title>Comparative genomic study of the Penicillium genus elucidates a diverse pangenome and 15 lateral gene transfer events.</title>
        <authorList>
            <person name="Petersen C."/>
            <person name="Sorensen T."/>
            <person name="Nielsen M.R."/>
            <person name="Sondergaard T.E."/>
            <person name="Sorensen J.L."/>
            <person name="Fitzpatrick D.A."/>
            <person name="Frisvad J.C."/>
            <person name="Nielsen K.L."/>
        </authorList>
    </citation>
    <scope>NUCLEOTIDE SEQUENCE</scope>
    <source>
        <strain evidence="2">IBT 19713</strain>
    </source>
</reference>